<keyword evidence="1 6" id="KW-0597">Phosphoprotein</keyword>
<evidence type="ECO:0000256" key="2">
    <source>
        <dbReference type="ARBA" id="ARBA00023012"/>
    </source>
</evidence>
<keyword evidence="3" id="KW-0805">Transcription regulation</keyword>
<evidence type="ECO:0000313" key="10">
    <source>
        <dbReference type="Proteomes" id="UP001501565"/>
    </source>
</evidence>
<dbReference type="SUPFAM" id="SSF52172">
    <property type="entry name" value="CheY-like"/>
    <property type="match status" value="1"/>
</dbReference>
<evidence type="ECO:0000256" key="4">
    <source>
        <dbReference type="ARBA" id="ARBA00023125"/>
    </source>
</evidence>
<dbReference type="InterPro" id="IPR011006">
    <property type="entry name" value="CheY-like_superfamily"/>
</dbReference>
<keyword evidence="7" id="KW-0175">Coiled coil</keyword>
<dbReference type="SMART" id="SM00331">
    <property type="entry name" value="PP2C_SIG"/>
    <property type="match status" value="1"/>
</dbReference>
<dbReference type="RefSeq" id="WP_344800122.1">
    <property type="nucleotide sequence ID" value="NZ_BAABBN010000012.1"/>
</dbReference>
<dbReference type="InterPro" id="IPR036457">
    <property type="entry name" value="PPM-type-like_dom_sf"/>
</dbReference>
<comment type="caution">
    <text evidence="9">The sequence shown here is derived from an EMBL/GenBank/DDBJ whole genome shotgun (WGS) entry which is preliminary data.</text>
</comment>
<keyword evidence="10" id="KW-1185">Reference proteome</keyword>
<protein>
    <submittedName>
        <fullName evidence="9">SpoIIE family protein phosphatase</fullName>
    </submittedName>
</protein>
<dbReference type="InterPro" id="IPR049510">
    <property type="entry name" value="RssB-like_REC"/>
</dbReference>
<keyword evidence="4" id="KW-0238">DNA-binding</keyword>
<dbReference type="InterPro" id="IPR039420">
    <property type="entry name" value="WalR-like"/>
</dbReference>
<dbReference type="Gene3D" id="3.40.50.2300">
    <property type="match status" value="1"/>
</dbReference>
<accession>A0ABP7N5H9</accession>
<dbReference type="SMART" id="SM00448">
    <property type="entry name" value="REC"/>
    <property type="match status" value="1"/>
</dbReference>
<evidence type="ECO:0000256" key="3">
    <source>
        <dbReference type="ARBA" id="ARBA00023015"/>
    </source>
</evidence>
<dbReference type="Gene3D" id="3.60.40.10">
    <property type="entry name" value="PPM-type phosphatase domain"/>
    <property type="match status" value="1"/>
</dbReference>
<feature type="domain" description="Response regulatory" evidence="8">
    <location>
        <begin position="6"/>
        <end position="120"/>
    </location>
</feature>
<dbReference type="Pfam" id="PF07228">
    <property type="entry name" value="SpoIIE"/>
    <property type="match status" value="1"/>
</dbReference>
<proteinExistence type="predicted"/>
<dbReference type="PANTHER" id="PTHR48111">
    <property type="entry name" value="REGULATOR OF RPOS"/>
    <property type="match status" value="1"/>
</dbReference>
<keyword evidence="5" id="KW-0804">Transcription</keyword>
<reference evidence="10" key="1">
    <citation type="journal article" date="2019" name="Int. J. Syst. Evol. Microbiol.">
        <title>The Global Catalogue of Microorganisms (GCM) 10K type strain sequencing project: providing services to taxonomists for standard genome sequencing and annotation.</title>
        <authorList>
            <consortium name="The Broad Institute Genomics Platform"/>
            <consortium name="The Broad Institute Genome Sequencing Center for Infectious Disease"/>
            <person name="Wu L."/>
            <person name="Ma J."/>
        </authorList>
    </citation>
    <scope>NUCLEOTIDE SEQUENCE [LARGE SCALE GENOMIC DNA]</scope>
    <source>
        <strain evidence="10">JCM 17551</strain>
    </source>
</reference>
<dbReference type="PANTHER" id="PTHR48111:SF1">
    <property type="entry name" value="TWO-COMPONENT RESPONSE REGULATOR ORR33"/>
    <property type="match status" value="1"/>
</dbReference>
<feature type="coiled-coil region" evidence="7">
    <location>
        <begin position="123"/>
        <end position="154"/>
    </location>
</feature>
<dbReference type="InterPro" id="IPR001932">
    <property type="entry name" value="PPM-type_phosphatase-like_dom"/>
</dbReference>
<evidence type="ECO:0000259" key="8">
    <source>
        <dbReference type="PROSITE" id="PS50110"/>
    </source>
</evidence>
<evidence type="ECO:0000256" key="1">
    <source>
        <dbReference type="ARBA" id="ARBA00022553"/>
    </source>
</evidence>
<name>A0ABP7N5H9_9GAMM</name>
<evidence type="ECO:0000256" key="6">
    <source>
        <dbReference type="PROSITE-ProRule" id="PRU00169"/>
    </source>
</evidence>
<evidence type="ECO:0000256" key="7">
    <source>
        <dbReference type="SAM" id="Coils"/>
    </source>
</evidence>
<feature type="modified residue" description="4-aspartylphosphate" evidence="6">
    <location>
        <position position="55"/>
    </location>
</feature>
<dbReference type="InterPro" id="IPR001789">
    <property type="entry name" value="Sig_transdc_resp-reg_receiver"/>
</dbReference>
<dbReference type="Gene3D" id="1.20.5.390">
    <property type="entry name" value="L1 transposable element, trimerization domain"/>
    <property type="match status" value="1"/>
</dbReference>
<evidence type="ECO:0000256" key="5">
    <source>
        <dbReference type="ARBA" id="ARBA00023163"/>
    </source>
</evidence>
<evidence type="ECO:0000313" key="9">
    <source>
        <dbReference type="EMBL" id="GAA3937389.1"/>
    </source>
</evidence>
<sequence length="394" mass="44370">MVMPGRILIIDDDEAVRESLVAYLDDSGYQVTQAVDGESGLALFSQEQPDIVLCDLRMPRMDGLTVLSKVKELSPDTPVIVVSGAGVMTDVVQAIRLGASDYIVKPVVDMEILVHSVEKNLERRKLIDQNRIYREELELANQELRERVSLLKQDQKAGRHIQQRMLPREKYQSGQYHIEHKLFPSLYLSGDFVDYFRITDDKILLYMADVSGHGASSAFVTVLLKNLTIRLRKAYKKSDKDDILQPAKVLERINKELLETGMGKHLTIFYGVLDISENSLVYSIGGHLPLPIIKRNGKCEFLSNDGGFAVGLFEEAEFSQQVLTDLPEDFALLTFSDGVLEILGNMSLAEKEQILLDLLNTGMNSIEQICERLKLNDIQEAPDDIAILSLTRRM</sequence>
<dbReference type="Pfam" id="PF00072">
    <property type="entry name" value="Response_reg"/>
    <property type="match status" value="1"/>
</dbReference>
<organism evidence="9 10">
    <name type="scientific">Litoribacillus peritrichatus</name>
    <dbReference type="NCBI Taxonomy" id="718191"/>
    <lineage>
        <taxon>Bacteria</taxon>
        <taxon>Pseudomonadati</taxon>
        <taxon>Pseudomonadota</taxon>
        <taxon>Gammaproteobacteria</taxon>
        <taxon>Oceanospirillales</taxon>
        <taxon>Oceanospirillaceae</taxon>
        <taxon>Litoribacillus</taxon>
    </lineage>
</organism>
<dbReference type="CDD" id="cd17555">
    <property type="entry name" value="REC_RssB-like"/>
    <property type="match status" value="1"/>
</dbReference>
<keyword evidence="2" id="KW-0902">Two-component regulatory system</keyword>
<dbReference type="EMBL" id="BAABBN010000012">
    <property type="protein sequence ID" value="GAA3937389.1"/>
    <property type="molecule type" value="Genomic_DNA"/>
</dbReference>
<dbReference type="PROSITE" id="PS50110">
    <property type="entry name" value="RESPONSE_REGULATORY"/>
    <property type="match status" value="1"/>
</dbReference>
<gene>
    <name evidence="9" type="ORF">GCM10022277_37190</name>
</gene>
<dbReference type="Proteomes" id="UP001501565">
    <property type="component" value="Unassembled WGS sequence"/>
</dbReference>